<feature type="transmembrane region" description="Helical" evidence="6">
    <location>
        <begin position="242"/>
        <end position="268"/>
    </location>
</feature>
<dbReference type="GO" id="GO:0004190">
    <property type="term" value="F:aspartic-type endopeptidase activity"/>
    <property type="evidence" value="ECO:0007669"/>
    <property type="project" value="InterPro"/>
</dbReference>
<dbReference type="PANTHER" id="PTHR36506:SF1">
    <property type="entry name" value="PREFLAGELLIN PEPTIDASE"/>
    <property type="match status" value="1"/>
</dbReference>
<evidence type="ECO:0000256" key="4">
    <source>
        <dbReference type="ARBA" id="ARBA00022989"/>
    </source>
</evidence>
<keyword evidence="4 6" id="KW-1133">Transmembrane helix</keyword>
<dbReference type="Gene3D" id="6.10.250.3240">
    <property type="match status" value="1"/>
</dbReference>
<proteinExistence type="predicted"/>
<dbReference type="InterPro" id="IPR000045">
    <property type="entry name" value="Prepilin_IV_endopep_pep"/>
</dbReference>
<reference evidence="9 10" key="1">
    <citation type="submission" date="2023-07" db="EMBL/GenBank/DDBJ databases">
        <title>Closed genoem sequence of Methanosarcinaceae archaeon Ac7.</title>
        <authorList>
            <person name="Poehlein A."/>
            <person name="Protasov E."/>
            <person name="Platt K."/>
            <person name="Reeh H."/>
            <person name="Daniel R."/>
            <person name="Brune A."/>
        </authorList>
    </citation>
    <scope>NUCLEOTIDE SEQUENCE [LARGE SCALE GENOMIC DNA]</scope>
    <source>
        <strain evidence="9 10">Ac7</strain>
    </source>
</reference>
<evidence type="ECO:0000313" key="10">
    <source>
        <dbReference type="Proteomes" id="UP001303587"/>
    </source>
</evidence>
<feature type="domain" description="Prepilin type IV endopeptidase peptidase" evidence="7">
    <location>
        <begin position="16"/>
        <end position="114"/>
    </location>
</feature>
<evidence type="ECO:0000256" key="1">
    <source>
        <dbReference type="ARBA" id="ARBA00004651"/>
    </source>
</evidence>
<feature type="transmembrane region" description="Helical" evidence="6">
    <location>
        <begin position="60"/>
        <end position="82"/>
    </location>
</feature>
<sequence length="269" mass="30427">MISLPDLNQPFEIKIILCFLFLTAASFQDLKTRAVSDSVWVKLLLCNLPILMFETKTVGLSYAAAIFISGLLMAIISASFFYLKIWGGADAKALICLSVLFPAQPDGLFLDSIPIATLSNSTVFVLTLPVFLFLKNILDFKKRHEKIKPKELPLFLTGYKTDVWNLIKTQTNKKGNKRLNLYPLLIERYDFSSQNPPVTQKVIFSGIDFREEGEQNYVENLRKSIVAGKIDKYGWVTPGVPYLIPISFGFLTTICFGNLFLKITLFLFK</sequence>
<dbReference type="PANTHER" id="PTHR36506">
    <property type="entry name" value="PREFLAGELLIN PEPTIDASE"/>
    <property type="match status" value="1"/>
</dbReference>
<dbReference type="AlphaFoldDB" id="A0AA96ZVH4"/>
<protein>
    <recommendedName>
        <fullName evidence="11">Peptidase A24</fullName>
    </recommendedName>
</protein>
<keyword evidence="2" id="KW-1003">Cell membrane</keyword>
<evidence type="ECO:0000259" key="8">
    <source>
        <dbReference type="Pfam" id="PF06847"/>
    </source>
</evidence>
<evidence type="ECO:0000313" key="9">
    <source>
        <dbReference type="EMBL" id="WNY25446.1"/>
    </source>
</evidence>
<evidence type="ECO:0000256" key="5">
    <source>
        <dbReference type="ARBA" id="ARBA00023136"/>
    </source>
</evidence>
<feature type="domain" description="Preflagellin peptidase C-terminal" evidence="8">
    <location>
        <begin position="206"/>
        <end position="258"/>
    </location>
</feature>
<dbReference type="Proteomes" id="UP001303587">
    <property type="component" value="Chromosome"/>
</dbReference>
<feature type="transmembrane region" description="Helical" evidence="6">
    <location>
        <begin position="121"/>
        <end position="138"/>
    </location>
</feature>
<organism evidence="9 10">
    <name type="scientific">Methanolapillus millepedarum</name>
    <dbReference type="NCBI Taxonomy" id="3028296"/>
    <lineage>
        <taxon>Archaea</taxon>
        <taxon>Methanobacteriati</taxon>
        <taxon>Methanobacteriota</taxon>
        <taxon>Stenosarchaea group</taxon>
        <taxon>Methanomicrobia</taxon>
        <taxon>Methanosarcinales</taxon>
        <taxon>Methanosarcinaceae</taxon>
        <taxon>Methanolapillus</taxon>
    </lineage>
</organism>
<dbReference type="Gene3D" id="1.20.120.1220">
    <property type="match status" value="1"/>
</dbReference>
<evidence type="ECO:0000256" key="3">
    <source>
        <dbReference type="ARBA" id="ARBA00022692"/>
    </source>
</evidence>
<name>A0AA96ZVH4_9EURY</name>
<dbReference type="Pfam" id="PF01478">
    <property type="entry name" value="Peptidase_A24"/>
    <property type="match status" value="1"/>
</dbReference>
<dbReference type="Pfam" id="PF06847">
    <property type="entry name" value="Arc_PepC_II"/>
    <property type="match status" value="1"/>
</dbReference>
<accession>A0AA96ZVH4</accession>
<dbReference type="InterPro" id="IPR009655">
    <property type="entry name" value="Preflagellin_peptidase_C"/>
</dbReference>
<evidence type="ECO:0008006" key="11">
    <source>
        <dbReference type="Google" id="ProtNLM"/>
    </source>
</evidence>
<dbReference type="GeneID" id="89230107"/>
<dbReference type="EMBL" id="CP131060">
    <property type="protein sequence ID" value="WNY25446.1"/>
    <property type="molecule type" value="Genomic_DNA"/>
</dbReference>
<evidence type="ECO:0000256" key="2">
    <source>
        <dbReference type="ARBA" id="ARBA00022475"/>
    </source>
</evidence>
<evidence type="ECO:0000256" key="6">
    <source>
        <dbReference type="SAM" id="Phobius"/>
    </source>
</evidence>
<keyword evidence="10" id="KW-1185">Reference proteome</keyword>
<keyword evidence="3 6" id="KW-0812">Transmembrane</keyword>
<comment type="subcellular location">
    <subcellularLocation>
        <location evidence="1">Cell membrane</location>
        <topology evidence="1">Multi-pass membrane protein</topology>
    </subcellularLocation>
</comment>
<evidence type="ECO:0000259" key="7">
    <source>
        <dbReference type="Pfam" id="PF01478"/>
    </source>
</evidence>
<dbReference type="RefSeq" id="WP_338101817.1">
    <property type="nucleotide sequence ID" value="NZ_CP131060.1"/>
</dbReference>
<gene>
    <name evidence="9" type="ORF">MsAc7_09980</name>
</gene>
<keyword evidence="5 6" id="KW-0472">Membrane</keyword>
<dbReference type="GO" id="GO:0005886">
    <property type="term" value="C:plasma membrane"/>
    <property type="evidence" value="ECO:0007669"/>
    <property type="project" value="UniProtKB-SubCell"/>
</dbReference>
<dbReference type="InterPro" id="IPR052218">
    <property type="entry name" value="Preflagellin_Peptidase"/>
</dbReference>